<dbReference type="AlphaFoldDB" id="A0A1W6UUT1"/>
<protein>
    <submittedName>
        <fullName evidence="1">Uncharacterized protein</fullName>
    </submittedName>
</protein>
<geneLocation type="plasmid" evidence="1">
    <name>pL289</name>
</geneLocation>
<dbReference type="EMBL" id="CP017904">
    <property type="protein sequence ID" value="ARP21675.1"/>
    <property type="molecule type" value="Genomic_DNA"/>
</dbReference>
<proteinExistence type="predicted"/>
<gene>
    <name evidence="1" type="ORF">K05K4_49660</name>
</gene>
<sequence length="168" mass="19635">MQQTKQREQVIEDAHLRIGNIHTKEWLTNSSLDASSIQIMLEKFSDEMHIFRAIRDFTPEEVFELNPKIISTYSMIISEIRHPMHSLKLNDDELNLAFEKLCNMTRKFSSGTKLANSLLVALKGTEEEKEFVREVTYERESAPHYKESVLKISQIANYYRQKEIGNVL</sequence>
<name>A0A1W6UUT1_VIBAL</name>
<reference evidence="1" key="1">
    <citation type="submission" date="2016-10" db="EMBL/GenBank/DDBJ databases">
        <title>The High Quality Genome of Vibrio alginolyticus K01M1.</title>
        <authorList>
            <person name="Wendling C."/>
            <person name="Chibani C.M."/>
            <person name="Hertel R."/>
            <person name="Sproer C."/>
            <person name="Bunk B."/>
            <person name="Overmann J."/>
            <person name="Roth O."/>
            <person name="Liesegang H."/>
        </authorList>
    </citation>
    <scope>NUCLEOTIDE SEQUENCE</scope>
    <source>
        <strain evidence="1">K05K4</strain>
        <plasmid evidence="1">pL289</plasmid>
    </source>
</reference>
<evidence type="ECO:0000313" key="1">
    <source>
        <dbReference type="EMBL" id="ARP21675.1"/>
    </source>
</evidence>
<keyword evidence="1" id="KW-0614">Plasmid</keyword>
<organism evidence="1">
    <name type="scientific">Vibrio alginolyticus</name>
    <dbReference type="NCBI Taxonomy" id="663"/>
    <lineage>
        <taxon>Bacteria</taxon>
        <taxon>Pseudomonadati</taxon>
        <taxon>Pseudomonadota</taxon>
        <taxon>Gammaproteobacteria</taxon>
        <taxon>Vibrionales</taxon>
        <taxon>Vibrionaceae</taxon>
        <taxon>Vibrio</taxon>
    </lineage>
</organism>
<accession>A0A1W6UUT1</accession>
<dbReference type="RefSeq" id="WP_086048365.1">
    <property type="nucleotide sequence ID" value="NZ_CP017893.1"/>
</dbReference>